<comment type="similarity">
    <text evidence="4">Belongs to the N(4)/N(6)-methyltransferase family.</text>
</comment>
<dbReference type="EC" id="2.1.1.-" evidence="4"/>
<dbReference type="EMBL" id="QRHR01000002">
    <property type="protein sequence ID" value="RHF90160.1"/>
    <property type="molecule type" value="Genomic_DNA"/>
</dbReference>
<dbReference type="InterPro" id="IPR001091">
    <property type="entry name" value="RM_Methyltransferase"/>
</dbReference>
<accession>A0A414RAT3</accession>
<sequence>MNRNKYDNIFLFCDDAMNQYKNWKTPTMIMCDGPYGVNGFKGDLVSYHGLDDWYEPHIKEWSKKATALTTLWFWNTEVGWATVHPILEKYGWKYVSCCVWDKGMSHVAGNTNTKTIRHLPVVTEVCVQYVKEPFFYVENKAMKMKEWLRYEWERTGLPFSKTNEACGVVNAATRKYFTKCHLWYMPPAEAFEKITNYANSYGAEDGKPYFSIDGERPIKRDEWERLRAKFYCPIGVTNVWKEPQLRNTERLKVNQKAIHLNQKPLSLIKRIIEMTTDEGDVVWDPFAGLCTTAIASMDLKRECYSAEKNEDVYKVANKRVREHKKKEE</sequence>
<dbReference type="InterPro" id="IPR002941">
    <property type="entry name" value="DNA_methylase_N4/N6"/>
</dbReference>
<keyword evidence="3" id="KW-0680">Restriction system</keyword>
<evidence type="ECO:0000259" key="5">
    <source>
        <dbReference type="Pfam" id="PF01555"/>
    </source>
</evidence>
<dbReference type="InterPro" id="IPR029063">
    <property type="entry name" value="SAM-dependent_MTases_sf"/>
</dbReference>
<evidence type="ECO:0000313" key="7">
    <source>
        <dbReference type="Proteomes" id="UP000286186"/>
    </source>
</evidence>
<evidence type="ECO:0000313" key="6">
    <source>
        <dbReference type="EMBL" id="RHF90160.1"/>
    </source>
</evidence>
<keyword evidence="2 6" id="KW-0808">Transferase</keyword>
<feature type="domain" description="DNA methylase N-4/N-6" evidence="5">
    <location>
        <begin position="28"/>
        <end position="318"/>
    </location>
</feature>
<dbReference type="GO" id="GO:0008170">
    <property type="term" value="F:N-methyltransferase activity"/>
    <property type="evidence" value="ECO:0007669"/>
    <property type="project" value="InterPro"/>
</dbReference>
<reference evidence="6 7" key="1">
    <citation type="submission" date="2018-08" db="EMBL/GenBank/DDBJ databases">
        <title>A genome reference for cultivated species of the human gut microbiota.</title>
        <authorList>
            <person name="Zou Y."/>
            <person name="Xue W."/>
            <person name="Luo G."/>
        </authorList>
    </citation>
    <scope>NUCLEOTIDE SEQUENCE [LARGE SCALE GENOMIC DNA]</scope>
    <source>
        <strain evidence="6 7">AM23-22</strain>
    </source>
</reference>
<dbReference type="AlphaFoldDB" id="A0A414RAT3"/>
<name>A0A414RAT3_9FIRM</name>
<gene>
    <name evidence="6" type="ORF">DW652_02410</name>
</gene>
<proteinExistence type="inferred from homology"/>
<keyword evidence="1 6" id="KW-0489">Methyltransferase</keyword>
<dbReference type="Gene3D" id="3.40.50.150">
    <property type="entry name" value="Vaccinia Virus protein VP39"/>
    <property type="match status" value="1"/>
</dbReference>
<dbReference type="RefSeq" id="WP_117908241.1">
    <property type="nucleotide sequence ID" value="NZ_JBBNGR010000005.1"/>
</dbReference>
<dbReference type="Pfam" id="PF01555">
    <property type="entry name" value="N6_N4_Mtase"/>
    <property type="match status" value="1"/>
</dbReference>
<organism evidence="6 7">
    <name type="scientific">Eubacterium ventriosum</name>
    <dbReference type="NCBI Taxonomy" id="39496"/>
    <lineage>
        <taxon>Bacteria</taxon>
        <taxon>Bacillati</taxon>
        <taxon>Bacillota</taxon>
        <taxon>Clostridia</taxon>
        <taxon>Eubacteriales</taxon>
        <taxon>Eubacteriaceae</taxon>
        <taxon>Eubacterium</taxon>
    </lineage>
</organism>
<protein>
    <recommendedName>
        <fullName evidence="4">Methyltransferase</fullName>
        <ecNumber evidence="4">2.1.1.-</ecNumber>
    </recommendedName>
</protein>
<evidence type="ECO:0000256" key="2">
    <source>
        <dbReference type="ARBA" id="ARBA00022679"/>
    </source>
</evidence>
<dbReference type="GO" id="GO:0003677">
    <property type="term" value="F:DNA binding"/>
    <property type="evidence" value="ECO:0007669"/>
    <property type="project" value="InterPro"/>
</dbReference>
<dbReference type="GO" id="GO:0032259">
    <property type="term" value="P:methylation"/>
    <property type="evidence" value="ECO:0007669"/>
    <property type="project" value="UniProtKB-KW"/>
</dbReference>
<evidence type="ECO:0000256" key="4">
    <source>
        <dbReference type="RuleBase" id="RU362026"/>
    </source>
</evidence>
<dbReference type="SUPFAM" id="SSF53335">
    <property type="entry name" value="S-adenosyl-L-methionine-dependent methyltransferases"/>
    <property type="match status" value="1"/>
</dbReference>
<evidence type="ECO:0000256" key="3">
    <source>
        <dbReference type="ARBA" id="ARBA00022747"/>
    </source>
</evidence>
<comment type="caution">
    <text evidence="6">The sequence shown here is derived from an EMBL/GenBank/DDBJ whole genome shotgun (WGS) entry which is preliminary data.</text>
</comment>
<dbReference type="PRINTS" id="PR00508">
    <property type="entry name" value="S21N4MTFRASE"/>
</dbReference>
<dbReference type="Proteomes" id="UP000286186">
    <property type="component" value="Unassembled WGS sequence"/>
</dbReference>
<dbReference type="GO" id="GO:0009307">
    <property type="term" value="P:DNA restriction-modification system"/>
    <property type="evidence" value="ECO:0007669"/>
    <property type="project" value="UniProtKB-KW"/>
</dbReference>
<evidence type="ECO:0000256" key="1">
    <source>
        <dbReference type="ARBA" id="ARBA00022603"/>
    </source>
</evidence>